<dbReference type="EMBL" id="ACZL01000041">
    <property type="protein sequence ID" value="EHI54784.1"/>
    <property type="molecule type" value="Genomic_DNA"/>
</dbReference>
<dbReference type="RefSeq" id="WP_005541984.1">
    <property type="nucleotide sequence ID" value="NZ_JH378839.1"/>
</dbReference>
<evidence type="ECO:0000313" key="6">
    <source>
        <dbReference type="Proteomes" id="UP000003011"/>
    </source>
</evidence>
<protein>
    <recommendedName>
        <fullName evidence="4">HTH marR-type domain-containing protein</fullName>
    </recommendedName>
</protein>
<dbReference type="GO" id="GO:0003677">
    <property type="term" value="F:DNA binding"/>
    <property type="evidence" value="ECO:0007669"/>
    <property type="project" value="UniProtKB-KW"/>
</dbReference>
<dbReference type="InterPro" id="IPR036390">
    <property type="entry name" value="WH_DNA-bd_sf"/>
</dbReference>
<dbReference type="Gene3D" id="1.10.10.10">
    <property type="entry name" value="Winged helix-like DNA-binding domain superfamily/Winged helix DNA-binding domain"/>
    <property type="match status" value="1"/>
</dbReference>
<evidence type="ECO:0000313" key="5">
    <source>
        <dbReference type="EMBL" id="EHI54784.1"/>
    </source>
</evidence>
<evidence type="ECO:0000256" key="2">
    <source>
        <dbReference type="ARBA" id="ARBA00023125"/>
    </source>
</evidence>
<dbReference type="PANTHER" id="PTHR35790:SF4">
    <property type="entry name" value="HTH-TYPE TRANSCRIPTIONAL REGULATOR PCHR"/>
    <property type="match status" value="1"/>
</dbReference>
<dbReference type="InterPro" id="IPR036388">
    <property type="entry name" value="WH-like_DNA-bd_sf"/>
</dbReference>
<dbReference type="SUPFAM" id="SSF46785">
    <property type="entry name" value="Winged helix' DNA-binding domain"/>
    <property type="match status" value="1"/>
</dbReference>
<keyword evidence="6" id="KW-1185">Reference proteome</keyword>
<dbReference type="STRING" id="679200.HMPREF9333_02073"/>
<dbReference type="Proteomes" id="UP000003011">
    <property type="component" value="Unassembled WGS sequence"/>
</dbReference>
<keyword evidence="3" id="KW-0804">Transcription</keyword>
<dbReference type="Pfam" id="PF01047">
    <property type="entry name" value="MarR"/>
    <property type="match status" value="1"/>
</dbReference>
<dbReference type="HOGENOM" id="CLU_083287_11_0_9"/>
<reference evidence="5 6" key="1">
    <citation type="submission" date="2011-08" db="EMBL/GenBank/DDBJ databases">
        <title>The Genome Sequence of Johnsonella ignava ATCC 51276.</title>
        <authorList>
            <consortium name="The Broad Institute Genome Sequencing Platform"/>
            <person name="Earl A."/>
            <person name="Ward D."/>
            <person name="Feldgarden M."/>
            <person name="Gevers D."/>
            <person name="Izard J."/>
            <person name="Blanton J.M."/>
            <person name="Baranova O.V."/>
            <person name="Dewhirst F.E."/>
            <person name="Young S.K."/>
            <person name="Zeng Q."/>
            <person name="Gargeya S."/>
            <person name="Fitzgerald M."/>
            <person name="Haas B."/>
            <person name="Abouelleil A."/>
            <person name="Alvarado L."/>
            <person name="Arachchi H.M."/>
            <person name="Berlin A."/>
            <person name="Brown A."/>
            <person name="Chapman S.B."/>
            <person name="Chen Z."/>
            <person name="Dunbar C."/>
            <person name="Freedman E."/>
            <person name="Gearin G."/>
            <person name="Gellesch M."/>
            <person name="Goldberg J."/>
            <person name="Griggs A."/>
            <person name="Gujja S."/>
            <person name="Heiman D."/>
            <person name="Howarth C."/>
            <person name="Larson L."/>
            <person name="Lui A."/>
            <person name="MacDonald P.J.P."/>
            <person name="Montmayeur A."/>
            <person name="Murphy C."/>
            <person name="Neiman D."/>
            <person name="Pearson M."/>
            <person name="Priest M."/>
            <person name="Roberts A."/>
            <person name="Saif S."/>
            <person name="Shea T."/>
            <person name="Shenoy N."/>
            <person name="Sisk P."/>
            <person name="Stolte C."/>
            <person name="Sykes S."/>
            <person name="Wortman J."/>
            <person name="Nusbaum C."/>
            <person name="Birren B."/>
        </authorList>
    </citation>
    <scope>NUCLEOTIDE SEQUENCE [LARGE SCALE GENOMIC DNA]</scope>
    <source>
        <strain evidence="5 6">ATCC 51276</strain>
    </source>
</reference>
<organism evidence="5 6">
    <name type="scientific">Johnsonella ignava ATCC 51276</name>
    <dbReference type="NCBI Taxonomy" id="679200"/>
    <lineage>
        <taxon>Bacteria</taxon>
        <taxon>Bacillati</taxon>
        <taxon>Bacillota</taxon>
        <taxon>Clostridia</taxon>
        <taxon>Lachnospirales</taxon>
        <taxon>Lachnospiraceae</taxon>
        <taxon>Johnsonella</taxon>
    </lineage>
</organism>
<dbReference type="eggNOG" id="COG1846">
    <property type="taxonomic scope" value="Bacteria"/>
</dbReference>
<dbReference type="SMART" id="SM00347">
    <property type="entry name" value="HTH_MARR"/>
    <property type="match status" value="1"/>
</dbReference>
<evidence type="ECO:0000256" key="3">
    <source>
        <dbReference type="ARBA" id="ARBA00023163"/>
    </source>
</evidence>
<name>G5GKI2_9FIRM</name>
<keyword evidence="2" id="KW-0238">DNA-binding</keyword>
<proteinExistence type="predicted"/>
<feature type="domain" description="HTH marR-type" evidence="4">
    <location>
        <begin position="7"/>
        <end position="146"/>
    </location>
</feature>
<dbReference type="PROSITE" id="PS50995">
    <property type="entry name" value="HTH_MARR_2"/>
    <property type="match status" value="1"/>
</dbReference>
<dbReference type="InterPro" id="IPR052067">
    <property type="entry name" value="Metal_resp_HTH_trans_reg"/>
</dbReference>
<accession>G5GKI2</accession>
<dbReference type="PANTHER" id="PTHR35790">
    <property type="entry name" value="HTH-TYPE TRANSCRIPTIONAL REGULATOR PCHR"/>
    <property type="match status" value="1"/>
</dbReference>
<dbReference type="AlphaFoldDB" id="G5GKI2"/>
<comment type="caution">
    <text evidence="5">The sequence shown here is derived from an EMBL/GenBank/DDBJ whole genome shotgun (WGS) entry which is preliminary data.</text>
</comment>
<gene>
    <name evidence="5" type="ORF">HMPREF9333_02073</name>
</gene>
<dbReference type="PATRIC" id="fig|679200.3.peg.2185"/>
<evidence type="ECO:0000256" key="1">
    <source>
        <dbReference type="ARBA" id="ARBA00023015"/>
    </source>
</evidence>
<dbReference type="OrthoDB" id="34291at2"/>
<keyword evidence="1" id="KW-0805">Transcription regulation</keyword>
<dbReference type="GO" id="GO:0003700">
    <property type="term" value="F:DNA-binding transcription factor activity"/>
    <property type="evidence" value="ECO:0007669"/>
    <property type="project" value="InterPro"/>
</dbReference>
<sequence>MKLTSIQNEVIDSFIKLTEKISNGKTNILDFGSNDMVFYRGEIHIIKMIGDYPGIYSSEIARNFGITRAVVHKTLLKLEKRNLVEKKQDSEDKKRQKLFLTQKGKLAYKYHEEYHDEHDKALFDFIKNLSEEELNTILRFLNYADQLVQNHF</sequence>
<evidence type="ECO:0000259" key="4">
    <source>
        <dbReference type="PROSITE" id="PS50995"/>
    </source>
</evidence>
<dbReference type="InterPro" id="IPR000835">
    <property type="entry name" value="HTH_MarR-typ"/>
</dbReference>